<dbReference type="Proteomes" id="UP000557717">
    <property type="component" value="Unassembled WGS sequence"/>
</dbReference>
<keyword evidence="2" id="KW-1185">Reference proteome</keyword>
<evidence type="ECO:0000313" key="2">
    <source>
        <dbReference type="Proteomes" id="UP000557717"/>
    </source>
</evidence>
<dbReference type="EMBL" id="JACHFD010000013">
    <property type="protein sequence ID" value="MBB5352455.1"/>
    <property type="molecule type" value="Genomic_DNA"/>
</dbReference>
<dbReference type="AlphaFoldDB" id="A0A840V380"/>
<protein>
    <submittedName>
        <fullName evidence="1">Uncharacterized protein</fullName>
    </submittedName>
</protein>
<evidence type="ECO:0000313" key="1">
    <source>
        <dbReference type="EMBL" id="MBB5352455.1"/>
    </source>
</evidence>
<name>A0A840V380_9BACT</name>
<sequence length="98" mass="10877">MTIQLHPSSANECSTLTDVLSALRKEGLRPSHEAKNWGDWIHFEGSPAVISIESLRGLTSSATLEWEDEDDVDLTPIYRAFDSLGWVGCDEEGEFPLV</sequence>
<reference evidence="1 2" key="1">
    <citation type="submission" date="2020-08" db="EMBL/GenBank/DDBJ databases">
        <title>Genomic Encyclopedia of Type Strains, Phase IV (KMG-IV): sequencing the most valuable type-strain genomes for metagenomic binning, comparative biology and taxonomic classification.</title>
        <authorList>
            <person name="Goeker M."/>
        </authorList>
    </citation>
    <scope>NUCLEOTIDE SEQUENCE [LARGE SCALE GENOMIC DNA]</scope>
    <source>
        <strain evidence="1 2">YC6886</strain>
    </source>
</reference>
<comment type="caution">
    <text evidence="1">The sequence shown here is derived from an EMBL/GenBank/DDBJ whole genome shotgun (WGS) entry which is preliminary data.</text>
</comment>
<accession>A0A840V380</accession>
<gene>
    <name evidence="1" type="ORF">HNR46_002701</name>
</gene>
<organism evidence="1 2">
    <name type="scientific">Haloferula luteola</name>
    <dbReference type="NCBI Taxonomy" id="595692"/>
    <lineage>
        <taxon>Bacteria</taxon>
        <taxon>Pseudomonadati</taxon>
        <taxon>Verrucomicrobiota</taxon>
        <taxon>Verrucomicrobiia</taxon>
        <taxon>Verrucomicrobiales</taxon>
        <taxon>Verrucomicrobiaceae</taxon>
        <taxon>Haloferula</taxon>
    </lineage>
</organism>
<proteinExistence type="predicted"/>
<dbReference type="RefSeq" id="WP_184019513.1">
    <property type="nucleotide sequence ID" value="NZ_JACHFD010000013.1"/>
</dbReference>